<evidence type="ECO:0000256" key="2">
    <source>
        <dbReference type="ARBA" id="ARBA00022679"/>
    </source>
</evidence>
<gene>
    <name evidence="5" type="ORF">M9Y10_004104</name>
</gene>
<feature type="domain" description="Glycosyltransferase 61 catalytic" evidence="4">
    <location>
        <begin position="202"/>
        <end position="374"/>
    </location>
</feature>
<keyword evidence="3" id="KW-0325">Glycoprotein</keyword>
<dbReference type="EMBL" id="JAPFFF010000010">
    <property type="protein sequence ID" value="KAK8881368.1"/>
    <property type="molecule type" value="Genomic_DNA"/>
</dbReference>
<protein>
    <recommendedName>
        <fullName evidence="4">Glycosyltransferase 61 catalytic domain-containing protein</fullName>
    </recommendedName>
</protein>
<dbReference type="PANTHER" id="PTHR20961">
    <property type="entry name" value="GLYCOSYLTRANSFERASE"/>
    <property type="match status" value="1"/>
</dbReference>
<name>A0ABR2JRY1_9EUKA</name>
<dbReference type="InterPro" id="IPR049625">
    <property type="entry name" value="Glyco_transf_61_cat"/>
</dbReference>
<accession>A0ABR2JRY1</accession>
<sequence length="446" mass="51650">MWTEKSISTNLKKSVILLLFLQSVLVLYANSFFLLGFNVKFFSQNIRYTAQKNKYLDISSLKNDIYINKNNRKFNFTVIPNGVEAEPTLTLINIPSNDSVKRILVKLTPYKWTTPFGFQEREINLYWNQPENHRNFLTAQYYKIEDVYGLVEVHTNSKLTNINKCGGNVTHYINYENAIVPSENPKYDVVVVLPPCYDVPYFQHFLDNGAPQLSLMHFATNFDPKKTVICLRNWNTPMIPFLLDRYGFMKVVSGENDISAKTLIIPRVSPMVHPILTKDFDDRLHLNHSMPADLVILVSRSHGDGSKSSRMIENQNELEDVLKEEYKDKFIVFHPTSAKPAQAVSLFERAWMIIGSHGGGLYHAFWAREGTNVVEIMPETEDGRYHGQRDFKAGTGIAHRCFHTNSRNLQQYFFRYVVYCESSNYKINATDFIEWLKAALAYFRNQ</sequence>
<evidence type="ECO:0000313" key="5">
    <source>
        <dbReference type="EMBL" id="KAK8881368.1"/>
    </source>
</evidence>
<comment type="caution">
    <text evidence="5">The sequence shown here is derived from an EMBL/GenBank/DDBJ whole genome shotgun (WGS) entry which is preliminary data.</text>
</comment>
<evidence type="ECO:0000256" key="3">
    <source>
        <dbReference type="ARBA" id="ARBA00023180"/>
    </source>
</evidence>
<dbReference type="Pfam" id="PF04577">
    <property type="entry name" value="Glyco_transf_61"/>
    <property type="match status" value="1"/>
</dbReference>
<keyword evidence="6" id="KW-1185">Reference proteome</keyword>
<organism evidence="5 6">
    <name type="scientific">Tritrichomonas musculus</name>
    <dbReference type="NCBI Taxonomy" id="1915356"/>
    <lineage>
        <taxon>Eukaryota</taxon>
        <taxon>Metamonada</taxon>
        <taxon>Parabasalia</taxon>
        <taxon>Tritrichomonadida</taxon>
        <taxon>Tritrichomonadidae</taxon>
        <taxon>Tritrichomonas</taxon>
    </lineage>
</organism>
<keyword evidence="2" id="KW-0808">Transferase</keyword>
<proteinExistence type="predicted"/>
<evidence type="ECO:0000256" key="1">
    <source>
        <dbReference type="ARBA" id="ARBA00022676"/>
    </source>
</evidence>
<dbReference type="InterPro" id="IPR007657">
    <property type="entry name" value="Glycosyltransferase_61"/>
</dbReference>
<keyword evidence="1" id="KW-0328">Glycosyltransferase</keyword>
<evidence type="ECO:0000313" key="6">
    <source>
        <dbReference type="Proteomes" id="UP001470230"/>
    </source>
</evidence>
<dbReference type="Proteomes" id="UP001470230">
    <property type="component" value="Unassembled WGS sequence"/>
</dbReference>
<evidence type="ECO:0000259" key="4">
    <source>
        <dbReference type="Pfam" id="PF04577"/>
    </source>
</evidence>
<reference evidence="5 6" key="1">
    <citation type="submission" date="2024-04" db="EMBL/GenBank/DDBJ databases">
        <title>Tritrichomonas musculus Genome.</title>
        <authorList>
            <person name="Alves-Ferreira E."/>
            <person name="Grigg M."/>
            <person name="Lorenzi H."/>
            <person name="Galac M."/>
        </authorList>
    </citation>
    <scope>NUCLEOTIDE SEQUENCE [LARGE SCALE GENOMIC DNA]</scope>
    <source>
        <strain evidence="5 6">EAF2021</strain>
    </source>
</reference>